<dbReference type="InterPro" id="IPR017439">
    <property type="entry name" value="Amidohydrolase"/>
</dbReference>
<dbReference type="NCBIfam" id="TIGR01891">
    <property type="entry name" value="amidohydrolases"/>
    <property type="match status" value="1"/>
</dbReference>
<evidence type="ECO:0000259" key="1">
    <source>
        <dbReference type="Pfam" id="PF07687"/>
    </source>
</evidence>
<comment type="caution">
    <text evidence="2">The sequence shown here is derived from an EMBL/GenBank/DDBJ whole genome shotgun (WGS) entry which is preliminary data.</text>
</comment>
<dbReference type="InterPro" id="IPR011650">
    <property type="entry name" value="Peptidase_M20_dimer"/>
</dbReference>
<proteinExistence type="predicted"/>
<protein>
    <recommendedName>
        <fullName evidence="1">Peptidase M20 dimerisation domain-containing protein</fullName>
    </recommendedName>
</protein>
<dbReference type="GO" id="GO:0071713">
    <property type="term" value="F:para-aminobenzoyl-glutamate hydrolase activity"/>
    <property type="evidence" value="ECO:0007669"/>
    <property type="project" value="TreeGrafter"/>
</dbReference>
<dbReference type="GO" id="GO:0046657">
    <property type="term" value="P:folic acid catabolic process"/>
    <property type="evidence" value="ECO:0007669"/>
    <property type="project" value="TreeGrafter"/>
</dbReference>
<gene>
    <name evidence="2" type="ORF">A2Z86_03370</name>
</gene>
<dbReference type="Proteomes" id="UP000176992">
    <property type="component" value="Unassembled WGS sequence"/>
</dbReference>
<dbReference type="SUPFAM" id="SSF53187">
    <property type="entry name" value="Zn-dependent exopeptidases"/>
    <property type="match status" value="1"/>
</dbReference>
<reference evidence="2 3" key="1">
    <citation type="journal article" date="2016" name="Nat. Commun.">
        <title>Thousands of microbial genomes shed light on interconnected biogeochemical processes in an aquifer system.</title>
        <authorList>
            <person name="Anantharaman K."/>
            <person name="Brown C.T."/>
            <person name="Hug L.A."/>
            <person name="Sharon I."/>
            <person name="Castelle C.J."/>
            <person name="Probst A.J."/>
            <person name="Thomas B.C."/>
            <person name="Singh A."/>
            <person name="Wilkins M.J."/>
            <person name="Karaoz U."/>
            <person name="Brodie E.L."/>
            <person name="Williams K.H."/>
            <person name="Hubbard S.S."/>
            <person name="Banfield J.F."/>
        </authorList>
    </citation>
    <scope>NUCLEOTIDE SEQUENCE [LARGE SCALE GENOMIC DNA]</scope>
</reference>
<dbReference type="InterPro" id="IPR052030">
    <property type="entry name" value="Peptidase_M20/M20A_hydrolases"/>
</dbReference>
<dbReference type="PANTHER" id="PTHR30575:SF0">
    <property type="entry name" value="XAA-ARG DIPEPTIDASE"/>
    <property type="match status" value="1"/>
</dbReference>
<dbReference type="Pfam" id="PF01546">
    <property type="entry name" value="Peptidase_M20"/>
    <property type="match status" value="1"/>
</dbReference>
<dbReference type="InterPro" id="IPR002933">
    <property type="entry name" value="Peptidase_M20"/>
</dbReference>
<dbReference type="EMBL" id="MFIV01000179">
    <property type="protein sequence ID" value="OGF98031.1"/>
    <property type="molecule type" value="Genomic_DNA"/>
</dbReference>
<dbReference type="GO" id="GO:0005737">
    <property type="term" value="C:cytoplasm"/>
    <property type="evidence" value="ECO:0007669"/>
    <property type="project" value="TreeGrafter"/>
</dbReference>
<name>A0A1F5YDV7_9BACT</name>
<accession>A0A1F5YDV7</accession>
<dbReference type="Gene3D" id="3.30.70.360">
    <property type="match status" value="1"/>
</dbReference>
<dbReference type="PIRSF" id="PIRSF037227">
    <property type="entry name" value="Aminobenzoyl-glu_utiliz_pB"/>
    <property type="match status" value="1"/>
</dbReference>
<evidence type="ECO:0000313" key="2">
    <source>
        <dbReference type="EMBL" id="OGF98031.1"/>
    </source>
</evidence>
<dbReference type="SUPFAM" id="SSF55031">
    <property type="entry name" value="Bacterial exopeptidase dimerisation domain"/>
    <property type="match status" value="1"/>
</dbReference>
<dbReference type="AlphaFoldDB" id="A0A1F5YDV7"/>
<sequence length="449" mass="48345">MACARDIWEHPEIGEQEFYSSKRLADFLESHGFTLQHGVAGLPTSWVATFSNGEGPILGYLAEFDALPGLSQEAGSPVRKPLKEGQPGHGCGHDLLGTGSAFAALGVKEAMLLNKISGTVKVFGCPAEETLVGKVYMARAGVFDGVDIMLGWHPGSENAVTFASSLAMTSIKFRFHGKTAHAAGDPQDGRSALDAVELMDAGVNFMREHIIDEARVHYVITSGGGAPNVVPDRAEVWYYVRARRTEEQKPILEWVRQIAGAAAVMTRTTGEEELLSTCREVLLNDPLAQLLQENLQQVGPPVFDAQDWEFARKLSENFAKPDSVPLDTTITKLEIVPPDKWRWESGSTDDGDVSWIVPYGRITTACSAKGGTGHSWQVVTCAGSAVGFKGMLAASKVLAGAGIDLLTQPKLRQAAREDYIKKLEGKTYECGVPDSLPPPSLRKPAGAAK</sequence>
<dbReference type="PANTHER" id="PTHR30575">
    <property type="entry name" value="PEPTIDASE M20"/>
    <property type="match status" value="1"/>
</dbReference>
<evidence type="ECO:0000313" key="3">
    <source>
        <dbReference type="Proteomes" id="UP000176992"/>
    </source>
</evidence>
<dbReference type="FunFam" id="3.30.70.360:FF:000004">
    <property type="entry name" value="Peptidase M20 domain-containing protein 2"/>
    <property type="match status" value="1"/>
</dbReference>
<feature type="domain" description="Peptidase M20 dimerisation" evidence="1">
    <location>
        <begin position="170"/>
        <end position="262"/>
    </location>
</feature>
<dbReference type="Gene3D" id="3.40.630.10">
    <property type="entry name" value="Zn peptidases"/>
    <property type="match status" value="1"/>
</dbReference>
<dbReference type="Pfam" id="PF07687">
    <property type="entry name" value="M20_dimer"/>
    <property type="match status" value="1"/>
</dbReference>
<dbReference type="GO" id="GO:0016805">
    <property type="term" value="F:dipeptidase activity"/>
    <property type="evidence" value="ECO:0007669"/>
    <property type="project" value="TreeGrafter"/>
</dbReference>
<organism evidence="2 3">
    <name type="scientific">Candidatus Glassbacteria bacterium GWA2_58_10</name>
    <dbReference type="NCBI Taxonomy" id="1817865"/>
    <lineage>
        <taxon>Bacteria</taxon>
        <taxon>Candidatus Glassiibacteriota</taxon>
    </lineage>
</organism>
<dbReference type="InterPro" id="IPR036264">
    <property type="entry name" value="Bact_exopeptidase_dim_dom"/>
</dbReference>
<dbReference type="InterPro" id="IPR017145">
    <property type="entry name" value="Aminobenzoyl-glu_utiliz_pB"/>
</dbReference>